<comment type="subcellular location">
    <subcellularLocation>
        <location evidence="2">Nucleus</location>
    </subcellularLocation>
</comment>
<dbReference type="Pfam" id="PF04434">
    <property type="entry name" value="SWIM"/>
    <property type="match status" value="1"/>
</dbReference>
<dbReference type="GO" id="GO:0006355">
    <property type="term" value="P:regulation of DNA-templated transcription"/>
    <property type="evidence" value="ECO:0007669"/>
    <property type="project" value="UniProtKB-UniRule"/>
</dbReference>
<comment type="caution">
    <text evidence="4">The sequence shown here is derived from an EMBL/GenBank/DDBJ whole genome shotgun (WGS) entry which is preliminary data.</text>
</comment>
<comment type="function">
    <text evidence="2">Putative transcription activator involved in regulating light control of development.</text>
</comment>
<dbReference type="InterPro" id="IPR031052">
    <property type="entry name" value="FHY3/FAR1"/>
</dbReference>
<sequence>MDPRPHPKVIITDQDAAIARAVGDVFPDASHHHCLWHILKKFPEKMNVSRSSYTELHNDLVDIIMSSESTSDFEQRWSDKLLLPKLNENGWLADIYEIRAKWVPCFVKHIFCAGMFSSQRVESTHAFLKKYVNKKCTVSQCVTRITRAIMRQRHKELIAGHRDRNEVPRISSCYLMERQMAKMYTKAIFCKFQKELEKCALYTCHMTSSSAETKIYDVKRYDLNSNSSSTTHKLTYDISMDFVGCSCQKFEFMGIVCRHILIWMRLEQVLLLPERYILHRWTKKEKINPVYQHATGSFVSKKLWARRV</sequence>
<dbReference type="PROSITE" id="PS50966">
    <property type="entry name" value="ZF_SWIM"/>
    <property type="match status" value="1"/>
</dbReference>
<dbReference type="PANTHER" id="PTHR31669">
    <property type="entry name" value="PROTEIN FAR1-RELATED SEQUENCE 10-RELATED"/>
    <property type="match status" value="1"/>
</dbReference>
<evidence type="ECO:0000313" key="5">
    <source>
        <dbReference type="Proteomes" id="UP001152523"/>
    </source>
</evidence>
<evidence type="ECO:0000313" key="4">
    <source>
        <dbReference type="EMBL" id="CAH9144445.1"/>
    </source>
</evidence>
<accession>A0AAV0G9G5</accession>
<keyword evidence="2" id="KW-0862">Zinc</keyword>
<keyword evidence="2" id="KW-0479">Metal-binding</keyword>
<gene>
    <name evidence="4" type="ORF">CEPIT_LOCUS41443</name>
</gene>
<keyword evidence="1 2" id="KW-0863">Zinc-finger</keyword>
<dbReference type="EMBL" id="CAMAPF010001065">
    <property type="protein sequence ID" value="CAH9144445.1"/>
    <property type="molecule type" value="Genomic_DNA"/>
</dbReference>
<reference evidence="4" key="1">
    <citation type="submission" date="2022-07" db="EMBL/GenBank/DDBJ databases">
        <authorList>
            <person name="Macas J."/>
            <person name="Novak P."/>
            <person name="Neumann P."/>
        </authorList>
    </citation>
    <scope>NUCLEOTIDE SEQUENCE</scope>
</reference>
<dbReference type="GO" id="GO:0008270">
    <property type="term" value="F:zinc ion binding"/>
    <property type="evidence" value="ECO:0007669"/>
    <property type="project" value="UniProtKB-UniRule"/>
</dbReference>
<dbReference type="Pfam" id="PF10551">
    <property type="entry name" value="MULE"/>
    <property type="match status" value="1"/>
</dbReference>
<comment type="similarity">
    <text evidence="2">Belongs to the FHY3/FAR1 family.</text>
</comment>
<dbReference type="Proteomes" id="UP001152523">
    <property type="component" value="Unassembled WGS sequence"/>
</dbReference>
<protein>
    <recommendedName>
        <fullName evidence="2">Protein FAR1-RELATED SEQUENCE</fullName>
    </recommendedName>
</protein>
<dbReference type="GO" id="GO:0005634">
    <property type="term" value="C:nucleus"/>
    <property type="evidence" value="ECO:0007669"/>
    <property type="project" value="UniProtKB-SubCell"/>
</dbReference>
<dbReference type="PANTHER" id="PTHR31669:SF302">
    <property type="entry name" value="PROTEIN FAR1-RELATED SEQUENCE"/>
    <property type="match status" value="1"/>
</dbReference>
<evidence type="ECO:0000259" key="3">
    <source>
        <dbReference type="PROSITE" id="PS50966"/>
    </source>
</evidence>
<keyword evidence="5" id="KW-1185">Reference proteome</keyword>
<dbReference type="InterPro" id="IPR018289">
    <property type="entry name" value="MULE_transposase_dom"/>
</dbReference>
<dbReference type="InterPro" id="IPR007527">
    <property type="entry name" value="Znf_SWIM"/>
</dbReference>
<name>A0AAV0G9G5_9ASTE</name>
<evidence type="ECO:0000256" key="1">
    <source>
        <dbReference type="PROSITE-ProRule" id="PRU00325"/>
    </source>
</evidence>
<organism evidence="4 5">
    <name type="scientific">Cuscuta epithymum</name>
    <dbReference type="NCBI Taxonomy" id="186058"/>
    <lineage>
        <taxon>Eukaryota</taxon>
        <taxon>Viridiplantae</taxon>
        <taxon>Streptophyta</taxon>
        <taxon>Embryophyta</taxon>
        <taxon>Tracheophyta</taxon>
        <taxon>Spermatophyta</taxon>
        <taxon>Magnoliopsida</taxon>
        <taxon>eudicotyledons</taxon>
        <taxon>Gunneridae</taxon>
        <taxon>Pentapetalae</taxon>
        <taxon>asterids</taxon>
        <taxon>lamiids</taxon>
        <taxon>Solanales</taxon>
        <taxon>Convolvulaceae</taxon>
        <taxon>Cuscuteae</taxon>
        <taxon>Cuscuta</taxon>
        <taxon>Cuscuta subgen. Cuscuta</taxon>
    </lineage>
</organism>
<keyword evidence="2" id="KW-0539">Nucleus</keyword>
<evidence type="ECO:0000256" key="2">
    <source>
        <dbReference type="RuleBase" id="RU367018"/>
    </source>
</evidence>
<feature type="domain" description="SWIM-type" evidence="3">
    <location>
        <begin position="236"/>
        <end position="268"/>
    </location>
</feature>
<proteinExistence type="inferred from homology"/>
<dbReference type="AlphaFoldDB" id="A0AAV0G9G5"/>